<evidence type="ECO:0000313" key="4">
    <source>
        <dbReference type="Proteomes" id="UP000335538"/>
    </source>
</evidence>
<accession>A0A5E5B3L3</accession>
<dbReference type="SUPFAM" id="SSF53474">
    <property type="entry name" value="alpha/beta-Hydrolases"/>
    <property type="match status" value="1"/>
</dbReference>
<dbReference type="PANTHER" id="PTHR43798:SF31">
    <property type="entry name" value="AB HYDROLASE SUPERFAMILY PROTEIN YCLE"/>
    <property type="match status" value="1"/>
</dbReference>
<dbReference type="InterPro" id="IPR000073">
    <property type="entry name" value="AB_hydrolase_1"/>
</dbReference>
<protein>
    <submittedName>
        <fullName evidence="3">Alpha/beta hydrolase</fullName>
    </submittedName>
</protein>
<keyword evidence="1 3" id="KW-0378">Hydrolase</keyword>
<evidence type="ECO:0000259" key="2">
    <source>
        <dbReference type="Pfam" id="PF12697"/>
    </source>
</evidence>
<dbReference type="AlphaFoldDB" id="A0A5E5B3L3"/>
<proteinExistence type="predicted"/>
<evidence type="ECO:0000256" key="1">
    <source>
        <dbReference type="ARBA" id="ARBA00022801"/>
    </source>
</evidence>
<dbReference type="GO" id="GO:0016787">
    <property type="term" value="F:hydrolase activity"/>
    <property type="evidence" value="ECO:0007669"/>
    <property type="project" value="UniProtKB-KW"/>
</dbReference>
<evidence type="ECO:0000313" key="3">
    <source>
        <dbReference type="EMBL" id="VVE80006.1"/>
    </source>
</evidence>
<dbReference type="PANTHER" id="PTHR43798">
    <property type="entry name" value="MONOACYLGLYCEROL LIPASE"/>
    <property type="match status" value="1"/>
</dbReference>
<dbReference type="InterPro" id="IPR029058">
    <property type="entry name" value="AB_hydrolase_fold"/>
</dbReference>
<dbReference type="RefSeq" id="WP_224796618.1">
    <property type="nucleotide sequence ID" value="NZ_CABPSR010000005.1"/>
</dbReference>
<sequence>MTSPTMAVPAYPANSACAACPAYRESGDGPLTLVLLHGIGGNRHVWPAQFDTFVAAGCRVVAWDMPGYGDSAMPAEPTMAALADSLLVLLDTLRSTSPISDAPRFVLVGHSMGGMVVQELMARGAPATRDVAGLVLCGTSPAFGKPDGDFQREFVRQRTAPLDAGKTLREMAEAIVPGMLGEPDDVTRASAHALAVDAMGALTPPAYRAALQALVGFEQRAALARLSLPVLLIAGEHDSNAPPKVMARMAESIPDARYVCLSGAGHLMNLTHPAAFDAEVRTFLATL</sequence>
<dbReference type="GO" id="GO:0016020">
    <property type="term" value="C:membrane"/>
    <property type="evidence" value="ECO:0007669"/>
    <property type="project" value="TreeGrafter"/>
</dbReference>
<dbReference type="InterPro" id="IPR050266">
    <property type="entry name" value="AB_hydrolase_sf"/>
</dbReference>
<dbReference type="PRINTS" id="PR00111">
    <property type="entry name" value="ABHYDROLASE"/>
</dbReference>
<dbReference type="InterPro" id="IPR000639">
    <property type="entry name" value="Epox_hydrolase-like"/>
</dbReference>
<gene>
    <name evidence="3" type="ORF">PSP31121_02419</name>
</gene>
<dbReference type="EMBL" id="CABPSR010000005">
    <property type="protein sequence ID" value="VVE80006.1"/>
    <property type="molecule type" value="Genomic_DNA"/>
</dbReference>
<dbReference type="Gene3D" id="3.40.50.1820">
    <property type="entry name" value="alpha/beta hydrolase"/>
    <property type="match status" value="1"/>
</dbReference>
<organism evidence="3 4">
    <name type="scientific">Pandoraea sputorum</name>
    <dbReference type="NCBI Taxonomy" id="93222"/>
    <lineage>
        <taxon>Bacteria</taxon>
        <taxon>Pseudomonadati</taxon>
        <taxon>Pseudomonadota</taxon>
        <taxon>Betaproteobacteria</taxon>
        <taxon>Burkholderiales</taxon>
        <taxon>Burkholderiaceae</taxon>
        <taxon>Pandoraea</taxon>
    </lineage>
</organism>
<dbReference type="PRINTS" id="PR00412">
    <property type="entry name" value="EPOXHYDRLASE"/>
</dbReference>
<dbReference type="Proteomes" id="UP000335538">
    <property type="component" value="Unassembled WGS sequence"/>
</dbReference>
<dbReference type="Pfam" id="PF12697">
    <property type="entry name" value="Abhydrolase_6"/>
    <property type="match status" value="1"/>
</dbReference>
<reference evidence="3 4" key="1">
    <citation type="submission" date="2019-08" db="EMBL/GenBank/DDBJ databases">
        <authorList>
            <person name="Peeters C."/>
        </authorList>
    </citation>
    <scope>NUCLEOTIDE SEQUENCE [LARGE SCALE GENOMIC DNA]</scope>
    <source>
        <strain evidence="3 4">LMG 31121</strain>
    </source>
</reference>
<feature type="domain" description="AB hydrolase-1" evidence="2">
    <location>
        <begin position="33"/>
        <end position="276"/>
    </location>
</feature>
<name>A0A5E5B3L3_9BURK</name>